<proteinExistence type="predicted"/>
<accession>A0A7C5SYL5</accession>
<sequence>MREFEPILDLRSGRIVGYEVLYRGVEDRESFFETCTEEKDLEIFLGHVEEIRRIEGRNSKLYFVNIFGNTLLNYWDVIERECKDLKECLVLEISEKRKMDAGKLSGVLENSGFKVCLDDFGSGWSSIETAIKLRPQYIKIDVKQLSEVLPMVLRITKMLQARPIIEKVDTVKELVKLNRYKAFLLQGRILEEVL</sequence>
<dbReference type="Gene3D" id="3.20.20.450">
    <property type="entry name" value="EAL domain"/>
    <property type="match status" value="1"/>
</dbReference>
<reference evidence="2" key="1">
    <citation type="journal article" date="2020" name="mSystems">
        <title>Genome- and Community-Level Interaction Insights into Carbon Utilization and Element Cycling Functions of Hydrothermarchaeota in Hydrothermal Sediment.</title>
        <authorList>
            <person name="Zhou Z."/>
            <person name="Liu Y."/>
            <person name="Xu W."/>
            <person name="Pan J."/>
            <person name="Luo Z.H."/>
            <person name="Li M."/>
        </authorList>
    </citation>
    <scope>NUCLEOTIDE SEQUENCE [LARGE SCALE GENOMIC DNA]</scope>
    <source>
        <strain evidence="2">SpSt-114</strain>
    </source>
</reference>
<dbReference type="PROSITE" id="PS50883">
    <property type="entry name" value="EAL"/>
    <property type="match status" value="1"/>
</dbReference>
<dbReference type="InterPro" id="IPR050706">
    <property type="entry name" value="Cyclic-di-GMP_PDE-like"/>
</dbReference>
<dbReference type="Pfam" id="PF00563">
    <property type="entry name" value="EAL"/>
    <property type="match status" value="1"/>
</dbReference>
<organism evidence="2">
    <name type="scientific">Thermocrinis ruber</name>
    <dbReference type="NCBI Taxonomy" id="75906"/>
    <lineage>
        <taxon>Bacteria</taxon>
        <taxon>Pseudomonadati</taxon>
        <taxon>Aquificota</taxon>
        <taxon>Aquificia</taxon>
        <taxon>Aquificales</taxon>
        <taxon>Aquificaceae</taxon>
        <taxon>Thermocrinis</taxon>
    </lineage>
</organism>
<comment type="caution">
    <text evidence="2">The sequence shown here is derived from an EMBL/GenBank/DDBJ whole genome shotgun (WGS) entry which is preliminary data.</text>
</comment>
<dbReference type="SMART" id="SM00052">
    <property type="entry name" value="EAL"/>
    <property type="match status" value="1"/>
</dbReference>
<dbReference type="AlphaFoldDB" id="A0A7C5SYL5"/>
<name>A0A7C5SYL5_9AQUI</name>
<dbReference type="InterPro" id="IPR001633">
    <property type="entry name" value="EAL_dom"/>
</dbReference>
<dbReference type="InterPro" id="IPR035919">
    <property type="entry name" value="EAL_sf"/>
</dbReference>
<protein>
    <submittedName>
        <fullName evidence="2">EAL domain-containing protein</fullName>
    </submittedName>
</protein>
<evidence type="ECO:0000313" key="2">
    <source>
        <dbReference type="EMBL" id="HHO74185.1"/>
    </source>
</evidence>
<dbReference type="SUPFAM" id="SSF141868">
    <property type="entry name" value="EAL domain-like"/>
    <property type="match status" value="1"/>
</dbReference>
<feature type="domain" description="EAL" evidence="1">
    <location>
        <begin position="1"/>
        <end position="194"/>
    </location>
</feature>
<dbReference type="PANTHER" id="PTHR33121:SF76">
    <property type="entry name" value="SIGNALING PROTEIN"/>
    <property type="match status" value="1"/>
</dbReference>
<evidence type="ECO:0000259" key="1">
    <source>
        <dbReference type="PROSITE" id="PS50883"/>
    </source>
</evidence>
<dbReference type="GO" id="GO:0071111">
    <property type="term" value="F:cyclic-guanylate-specific phosphodiesterase activity"/>
    <property type="evidence" value="ECO:0007669"/>
    <property type="project" value="InterPro"/>
</dbReference>
<dbReference type="EMBL" id="DSAC01000070">
    <property type="protein sequence ID" value="HHO74185.1"/>
    <property type="molecule type" value="Genomic_DNA"/>
</dbReference>
<gene>
    <name evidence="2" type="ORF">ENN04_06030</name>
</gene>
<dbReference type="PANTHER" id="PTHR33121">
    <property type="entry name" value="CYCLIC DI-GMP PHOSPHODIESTERASE PDEF"/>
    <property type="match status" value="1"/>
</dbReference>